<dbReference type="AlphaFoldDB" id="A0A397UJ03"/>
<keyword evidence="2" id="KW-1185">Reference proteome</keyword>
<dbReference type="Proteomes" id="UP000266673">
    <property type="component" value="Unassembled WGS sequence"/>
</dbReference>
<evidence type="ECO:0000313" key="1">
    <source>
        <dbReference type="EMBL" id="RIB08759.1"/>
    </source>
</evidence>
<organism evidence="1 2">
    <name type="scientific">Gigaspora rosea</name>
    <dbReference type="NCBI Taxonomy" id="44941"/>
    <lineage>
        <taxon>Eukaryota</taxon>
        <taxon>Fungi</taxon>
        <taxon>Fungi incertae sedis</taxon>
        <taxon>Mucoromycota</taxon>
        <taxon>Glomeromycotina</taxon>
        <taxon>Glomeromycetes</taxon>
        <taxon>Diversisporales</taxon>
        <taxon>Gigasporaceae</taxon>
        <taxon>Gigaspora</taxon>
    </lineage>
</organism>
<name>A0A397UJ03_9GLOM</name>
<reference evidence="1 2" key="1">
    <citation type="submission" date="2018-06" db="EMBL/GenBank/DDBJ databases">
        <title>Comparative genomics reveals the genomic features of Rhizophagus irregularis, R. cerebriforme, R. diaphanum and Gigaspora rosea, and their symbiotic lifestyle signature.</title>
        <authorList>
            <person name="Morin E."/>
            <person name="San Clemente H."/>
            <person name="Chen E.C.H."/>
            <person name="De La Providencia I."/>
            <person name="Hainaut M."/>
            <person name="Kuo A."/>
            <person name="Kohler A."/>
            <person name="Murat C."/>
            <person name="Tang N."/>
            <person name="Roy S."/>
            <person name="Loubradou J."/>
            <person name="Henrissat B."/>
            <person name="Grigoriev I.V."/>
            <person name="Corradi N."/>
            <person name="Roux C."/>
            <person name="Martin F.M."/>
        </authorList>
    </citation>
    <scope>NUCLEOTIDE SEQUENCE [LARGE SCALE GENOMIC DNA]</scope>
    <source>
        <strain evidence="1 2">DAOM 194757</strain>
    </source>
</reference>
<comment type="caution">
    <text evidence="1">The sequence shown here is derived from an EMBL/GenBank/DDBJ whole genome shotgun (WGS) entry which is preliminary data.</text>
</comment>
<evidence type="ECO:0000313" key="2">
    <source>
        <dbReference type="Proteomes" id="UP000266673"/>
    </source>
</evidence>
<accession>A0A397UJ03</accession>
<protein>
    <submittedName>
        <fullName evidence="1">Uncharacterized protein</fullName>
    </submittedName>
</protein>
<sequence length="186" mass="21829">MNLDKIQDIQGYGTEEIEIEYSNKHRQKNTKTFGETFKNKMMILIAHILQQDSIKSRKLVETLKNLQMISATSDIKTGQQIFLRPRLYMEKFSPTNSYINYIQENFHKVYTKQNLYTGDYTNGEKLLKEIIEENSINQNTKNKESRKLDKEDFIDEILTSTETLADKQTKNAIETQSNVMIKEDTI</sequence>
<dbReference type="EMBL" id="QKWP01001465">
    <property type="protein sequence ID" value="RIB08759.1"/>
    <property type="molecule type" value="Genomic_DNA"/>
</dbReference>
<proteinExistence type="predicted"/>
<gene>
    <name evidence="1" type="ORF">C2G38_2210772</name>
</gene>